<sequence length="76" mass="8639">MTYTVNNCVRVTHGVGLAILTPRWMEYALDEKTAPKFAQYGRNVWGLQGDDDMAVAKDAIRKTIAWYQSMDIPMTL</sequence>
<dbReference type="InterPro" id="IPR056798">
    <property type="entry name" value="ADH_Fe_C"/>
</dbReference>
<dbReference type="Pfam" id="PF25137">
    <property type="entry name" value="ADH_Fe_C"/>
    <property type="match status" value="1"/>
</dbReference>
<gene>
    <name evidence="2" type="ORF">H7R52_00370</name>
</gene>
<evidence type="ECO:0000313" key="2">
    <source>
        <dbReference type="EMBL" id="MBC6498076.1"/>
    </source>
</evidence>
<protein>
    <submittedName>
        <fullName evidence="2">Iron-containing alcohol dehydrogenase</fullName>
    </submittedName>
</protein>
<evidence type="ECO:0000259" key="1">
    <source>
        <dbReference type="Pfam" id="PF25137"/>
    </source>
</evidence>
<dbReference type="AlphaFoldDB" id="A0A923NE57"/>
<proteinExistence type="predicted"/>
<dbReference type="EMBL" id="JACSZT010000002">
    <property type="protein sequence ID" value="MBC6498076.1"/>
    <property type="molecule type" value="Genomic_DNA"/>
</dbReference>
<dbReference type="Gene3D" id="1.20.1090.10">
    <property type="entry name" value="Dehydroquinate synthase-like - alpha domain"/>
    <property type="match status" value="1"/>
</dbReference>
<dbReference type="Proteomes" id="UP000650485">
    <property type="component" value="Unassembled WGS sequence"/>
</dbReference>
<reference evidence="2" key="1">
    <citation type="submission" date="2020-08" db="EMBL/GenBank/DDBJ databases">
        <title>Complete genome sequence of Weissella confusa strain FS54 provides insights into metabolic potential.</title>
        <authorList>
            <person name="Fhoula I."/>
            <person name="Najjari A."/>
            <person name="Lekired A."/>
            <person name="Bessrour-Aouam N."/>
            <person name="Jaballah S."/>
            <person name="Klibi N."/>
            <person name="Ouzari H.-I."/>
        </authorList>
    </citation>
    <scope>NUCLEOTIDE SEQUENCE</scope>
    <source>
        <strain evidence="2">FS54</strain>
    </source>
</reference>
<evidence type="ECO:0000313" key="3">
    <source>
        <dbReference type="Proteomes" id="UP000650485"/>
    </source>
</evidence>
<name>A0A923NE57_WEICO</name>
<dbReference type="SUPFAM" id="SSF56796">
    <property type="entry name" value="Dehydroquinate synthase-like"/>
    <property type="match status" value="1"/>
</dbReference>
<comment type="caution">
    <text evidence="2">The sequence shown here is derived from an EMBL/GenBank/DDBJ whole genome shotgun (WGS) entry which is preliminary data.</text>
</comment>
<feature type="domain" description="Fe-containing alcohol dehydrogenase-like C-terminal" evidence="1">
    <location>
        <begin position="1"/>
        <end position="76"/>
    </location>
</feature>
<accession>A0A923NE57</accession>
<organism evidence="2 3">
    <name type="scientific">Weissella confusa</name>
    <name type="common">Lactobacillus confusus</name>
    <dbReference type="NCBI Taxonomy" id="1583"/>
    <lineage>
        <taxon>Bacteria</taxon>
        <taxon>Bacillati</taxon>
        <taxon>Bacillota</taxon>
        <taxon>Bacilli</taxon>
        <taxon>Lactobacillales</taxon>
        <taxon>Lactobacillaceae</taxon>
        <taxon>Weissella</taxon>
    </lineage>
</organism>